<accession>A0A6B0GMW4</accession>
<evidence type="ECO:0000256" key="1">
    <source>
        <dbReference type="SAM" id="Phobius"/>
    </source>
</evidence>
<organism evidence="2 3">
    <name type="scientific">Halomarina oriensis</name>
    <dbReference type="NCBI Taxonomy" id="671145"/>
    <lineage>
        <taxon>Archaea</taxon>
        <taxon>Methanobacteriati</taxon>
        <taxon>Methanobacteriota</taxon>
        <taxon>Stenosarchaea group</taxon>
        <taxon>Halobacteria</taxon>
        <taxon>Halobacteriales</taxon>
        <taxon>Natronomonadaceae</taxon>
        <taxon>Halomarina</taxon>
    </lineage>
</organism>
<dbReference type="AlphaFoldDB" id="A0A6B0GMW4"/>
<name>A0A6B0GMW4_9EURY</name>
<evidence type="ECO:0000313" key="3">
    <source>
        <dbReference type="Proteomes" id="UP000451471"/>
    </source>
</evidence>
<evidence type="ECO:0000313" key="2">
    <source>
        <dbReference type="EMBL" id="MWG36114.1"/>
    </source>
</evidence>
<feature type="transmembrane region" description="Helical" evidence="1">
    <location>
        <begin position="29"/>
        <end position="47"/>
    </location>
</feature>
<gene>
    <name evidence="2" type="ORF">GQS65_16745</name>
</gene>
<keyword evidence="1" id="KW-1133">Transmembrane helix</keyword>
<dbReference type="Proteomes" id="UP000451471">
    <property type="component" value="Unassembled WGS sequence"/>
</dbReference>
<keyword evidence="1" id="KW-0812">Transmembrane</keyword>
<dbReference type="EMBL" id="WSZK01000030">
    <property type="protein sequence ID" value="MWG36114.1"/>
    <property type="molecule type" value="Genomic_DNA"/>
</dbReference>
<protein>
    <submittedName>
        <fullName evidence="2">Uncharacterized protein</fullName>
    </submittedName>
</protein>
<sequence>MNALVSTLVALAVLLEVVGLVGLVLVQWPVGSALVLWLAAFGLLVVARGCERLETETPNVGYEAGVSR</sequence>
<reference evidence="2 3" key="1">
    <citation type="submission" date="2019-12" db="EMBL/GenBank/DDBJ databases">
        <title>Halocatena pleomorpha gen. nov. sp. nov., an extremely halophilic archaeon of family Halobacteriaceae isolated from saltpan soil.</title>
        <authorList>
            <person name="Pal Y."/>
            <person name="Verma A."/>
            <person name="Krishnamurthi S."/>
            <person name="Kumar P."/>
        </authorList>
    </citation>
    <scope>NUCLEOTIDE SEQUENCE [LARGE SCALE GENOMIC DNA]</scope>
    <source>
        <strain evidence="2 3">JCM 16495</strain>
    </source>
</reference>
<keyword evidence="1" id="KW-0472">Membrane</keyword>
<keyword evidence="3" id="KW-1185">Reference proteome</keyword>
<comment type="caution">
    <text evidence="2">The sequence shown here is derived from an EMBL/GenBank/DDBJ whole genome shotgun (WGS) entry which is preliminary data.</text>
</comment>
<proteinExistence type="predicted"/>
<dbReference type="RefSeq" id="WP_158205770.1">
    <property type="nucleotide sequence ID" value="NZ_WSZK01000030.1"/>
</dbReference>